<sequence length="547" mass="55427">MAAHAHSPTAGPRRGRPPYGGARAAGPRGGRTVRLMRTTAGHSTTMAAGSGGHRLTLPVLCLSVIIIGLDNTALNVALPTMARDLNAGSQQLQWIIDAYTLLFAGLLLAAGTLGDRVGRKKTLALGLVVFAISSAAGAAASGPRELIAARAVMGVGAALIMPTTLSILMHTYRDKRARAKAVGVWSACTGLSVALGPTLGGWLLEHFSWGSVLLINVPIAVLALAAGHVLVPESKDPSPNRLDLIGAALSVCGLMTVVWTIIEAPEAGWLSARTLFAGGAGVTLLAVFVLWLRAAPAPLLDVSVFAKARFSAAAICISLAFLALFGSLFVISLYLQGVLGYDALESGVRLLPLAAGMAAGSAAATALGARLGEKIPALLGTAAMLAAFLTLATTTTSSGYGRLAVALVLGGVGMAMAQQTTTEAVMGALPLHRAGVGSAVNDTTRQVGGTLGIAVFGSLLHTVYSDHMTPHLGHLPPAAARAAQDTVIGADAAARALGGPAGRHLSEQASHAFVQALQTTGFLAAVIAVIAGVVVAGWLPAHEEDHA</sequence>
<dbReference type="PRINTS" id="PR01036">
    <property type="entry name" value="TCRTETB"/>
</dbReference>
<keyword evidence="2" id="KW-0813">Transport</keyword>
<feature type="transmembrane region" description="Helical" evidence="8">
    <location>
        <begin position="147"/>
        <end position="169"/>
    </location>
</feature>
<dbReference type="Gene3D" id="1.20.1250.20">
    <property type="entry name" value="MFS general substrate transporter like domains"/>
    <property type="match status" value="1"/>
</dbReference>
<keyword evidence="5 8" id="KW-1133">Transmembrane helix</keyword>
<dbReference type="EMBL" id="QZEY01000026">
    <property type="protein sequence ID" value="RJL21264.1"/>
    <property type="molecule type" value="Genomic_DNA"/>
</dbReference>
<feature type="transmembrane region" description="Helical" evidence="8">
    <location>
        <begin position="94"/>
        <end position="111"/>
    </location>
</feature>
<evidence type="ECO:0000256" key="3">
    <source>
        <dbReference type="ARBA" id="ARBA00022475"/>
    </source>
</evidence>
<evidence type="ECO:0000256" key="8">
    <source>
        <dbReference type="SAM" id="Phobius"/>
    </source>
</evidence>
<feature type="transmembrane region" description="Helical" evidence="8">
    <location>
        <begin position="55"/>
        <end position="74"/>
    </location>
</feature>
<dbReference type="PANTHER" id="PTHR42718">
    <property type="entry name" value="MAJOR FACILITATOR SUPERFAMILY MULTIDRUG TRANSPORTER MFSC"/>
    <property type="match status" value="1"/>
</dbReference>
<comment type="subcellular location">
    <subcellularLocation>
        <location evidence="1">Cell membrane</location>
        <topology evidence="1">Multi-pass membrane protein</topology>
    </subcellularLocation>
</comment>
<feature type="transmembrane region" description="Helical" evidence="8">
    <location>
        <begin position="274"/>
        <end position="292"/>
    </location>
</feature>
<keyword evidence="4 8" id="KW-0812">Transmembrane</keyword>
<dbReference type="Gene3D" id="1.20.1720.10">
    <property type="entry name" value="Multidrug resistance protein D"/>
    <property type="match status" value="1"/>
</dbReference>
<gene>
    <name evidence="10" type="ORF">D5H75_38040</name>
</gene>
<feature type="transmembrane region" description="Helical" evidence="8">
    <location>
        <begin position="242"/>
        <end position="262"/>
    </location>
</feature>
<feature type="transmembrane region" description="Helical" evidence="8">
    <location>
        <begin position="312"/>
        <end position="335"/>
    </location>
</feature>
<evidence type="ECO:0000256" key="1">
    <source>
        <dbReference type="ARBA" id="ARBA00004651"/>
    </source>
</evidence>
<feature type="transmembrane region" description="Helical" evidence="8">
    <location>
        <begin position="181"/>
        <end position="203"/>
    </location>
</feature>
<feature type="transmembrane region" description="Helical" evidence="8">
    <location>
        <begin position="375"/>
        <end position="393"/>
    </location>
</feature>
<reference evidence="10 11" key="1">
    <citation type="submission" date="2018-09" db="EMBL/GenBank/DDBJ databases">
        <title>YIM 75507 draft genome.</title>
        <authorList>
            <person name="Tang S."/>
            <person name="Feng Y."/>
        </authorList>
    </citation>
    <scope>NUCLEOTIDE SEQUENCE [LARGE SCALE GENOMIC DNA]</scope>
    <source>
        <strain evidence="10 11">YIM 75507</strain>
    </source>
</reference>
<name>A0A3A4A3C1_9ACTN</name>
<protein>
    <submittedName>
        <fullName evidence="10">DHA2 family efflux MFS transporter permease subunit</fullName>
    </submittedName>
</protein>
<dbReference type="AlphaFoldDB" id="A0A3A4A3C1"/>
<evidence type="ECO:0000256" key="4">
    <source>
        <dbReference type="ARBA" id="ARBA00022692"/>
    </source>
</evidence>
<feature type="transmembrane region" description="Helical" evidence="8">
    <location>
        <begin position="399"/>
        <end position="417"/>
    </location>
</feature>
<evidence type="ECO:0000313" key="10">
    <source>
        <dbReference type="EMBL" id="RJL21264.1"/>
    </source>
</evidence>
<evidence type="ECO:0000256" key="5">
    <source>
        <dbReference type="ARBA" id="ARBA00022989"/>
    </source>
</evidence>
<feature type="domain" description="Major facilitator superfamily (MFS) profile" evidence="9">
    <location>
        <begin position="56"/>
        <end position="543"/>
    </location>
</feature>
<dbReference type="InterPro" id="IPR036259">
    <property type="entry name" value="MFS_trans_sf"/>
</dbReference>
<dbReference type="SUPFAM" id="SSF103473">
    <property type="entry name" value="MFS general substrate transporter"/>
    <property type="match status" value="1"/>
</dbReference>
<dbReference type="InterPro" id="IPR004638">
    <property type="entry name" value="EmrB-like"/>
</dbReference>
<feature type="transmembrane region" description="Helical" evidence="8">
    <location>
        <begin position="209"/>
        <end position="230"/>
    </location>
</feature>
<dbReference type="Proteomes" id="UP000265768">
    <property type="component" value="Unassembled WGS sequence"/>
</dbReference>
<dbReference type="PANTHER" id="PTHR42718:SF42">
    <property type="entry name" value="EXPORT PROTEIN"/>
    <property type="match status" value="1"/>
</dbReference>
<feature type="compositionally biased region" description="Low complexity" evidence="7">
    <location>
        <begin position="17"/>
        <end position="26"/>
    </location>
</feature>
<proteinExistence type="predicted"/>
<comment type="caution">
    <text evidence="10">The sequence shown here is derived from an EMBL/GenBank/DDBJ whole genome shotgun (WGS) entry which is preliminary data.</text>
</comment>
<accession>A0A3A4A3C1</accession>
<organism evidence="10 11">
    <name type="scientific">Bailinhaonella thermotolerans</name>
    <dbReference type="NCBI Taxonomy" id="1070861"/>
    <lineage>
        <taxon>Bacteria</taxon>
        <taxon>Bacillati</taxon>
        <taxon>Actinomycetota</taxon>
        <taxon>Actinomycetes</taxon>
        <taxon>Streptosporangiales</taxon>
        <taxon>Streptosporangiaceae</taxon>
        <taxon>Bailinhaonella</taxon>
    </lineage>
</organism>
<feature type="transmembrane region" description="Helical" evidence="8">
    <location>
        <begin position="521"/>
        <end position="541"/>
    </location>
</feature>
<dbReference type="Pfam" id="PF07690">
    <property type="entry name" value="MFS_1"/>
    <property type="match status" value="1"/>
</dbReference>
<dbReference type="InterPro" id="IPR020846">
    <property type="entry name" value="MFS_dom"/>
</dbReference>
<keyword evidence="11" id="KW-1185">Reference proteome</keyword>
<dbReference type="CDD" id="cd17321">
    <property type="entry name" value="MFS_MMR_MDR_like"/>
    <property type="match status" value="1"/>
</dbReference>
<evidence type="ECO:0000313" key="11">
    <source>
        <dbReference type="Proteomes" id="UP000265768"/>
    </source>
</evidence>
<evidence type="ECO:0000259" key="9">
    <source>
        <dbReference type="PROSITE" id="PS50850"/>
    </source>
</evidence>
<keyword evidence="3" id="KW-1003">Cell membrane</keyword>
<evidence type="ECO:0000256" key="2">
    <source>
        <dbReference type="ARBA" id="ARBA00022448"/>
    </source>
</evidence>
<feature type="transmembrane region" description="Helical" evidence="8">
    <location>
        <begin position="347"/>
        <end position="368"/>
    </location>
</feature>
<evidence type="ECO:0000256" key="7">
    <source>
        <dbReference type="SAM" id="MobiDB-lite"/>
    </source>
</evidence>
<dbReference type="PROSITE" id="PS50850">
    <property type="entry name" value="MFS"/>
    <property type="match status" value="1"/>
</dbReference>
<dbReference type="GO" id="GO:0005886">
    <property type="term" value="C:plasma membrane"/>
    <property type="evidence" value="ECO:0007669"/>
    <property type="project" value="UniProtKB-SubCell"/>
</dbReference>
<feature type="transmembrane region" description="Helical" evidence="8">
    <location>
        <begin position="123"/>
        <end position="141"/>
    </location>
</feature>
<keyword evidence="6 8" id="KW-0472">Membrane</keyword>
<dbReference type="NCBIfam" id="TIGR00711">
    <property type="entry name" value="efflux_EmrB"/>
    <property type="match status" value="1"/>
</dbReference>
<dbReference type="InterPro" id="IPR011701">
    <property type="entry name" value="MFS"/>
</dbReference>
<evidence type="ECO:0000256" key="6">
    <source>
        <dbReference type="ARBA" id="ARBA00023136"/>
    </source>
</evidence>
<dbReference type="GO" id="GO:0022857">
    <property type="term" value="F:transmembrane transporter activity"/>
    <property type="evidence" value="ECO:0007669"/>
    <property type="project" value="InterPro"/>
</dbReference>
<feature type="region of interest" description="Disordered" evidence="7">
    <location>
        <begin position="1"/>
        <end position="30"/>
    </location>
</feature>